<dbReference type="PANTHER" id="PTHR11592:SF134">
    <property type="entry name" value="PHOSPHOLIPID HYDROPEROXIDE GLUTATHIONE PEROXIDASE"/>
    <property type="match status" value="1"/>
</dbReference>
<keyword evidence="7" id="KW-1185">Reference proteome</keyword>
<dbReference type="InterPro" id="IPR036249">
    <property type="entry name" value="Thioredoxin-like_sf"/>
</dbReference>
<evidence type="ECO:0000256" key="4">
    <source>
        <dbReference type="ARBA" id="ARBA00023002"/>
    </source>
</evidence>
<comment type="caution">
    <text evidence="6">The sequence shown here is derived from an EMBL/GenBank/DDBJ whole genome shotgun (WGS) entry which is preliminary data.</text>
</comment>
<dbReference type="CDD" id="cd00340">
    <property type="entry name" value="GSH_Peroxidase"/>
    <property type="match status" value="1"/>
</dbReference>
<comment type="similarity">
    <text evidence="1 5">Belongs to the glutathione peroxidase family.</text>
</comment>
<dbReference type="SUPFAM" id="SSF52833">
    <property type="entry name" value="Thioredoxin-like"/>
    <property type="match status" value="1"/>
</dbReference>
<dbReference type="PANTHER" id="PTHR11592">
    <property type="entry name" value="GLUTATHIONE PEROXIDASE"/>
    <property type="match status" value="1"/>
</dbReference>
<dbReference type="PRINTS" id="PR01011">
    <property type="entry name" value="GLUTPROXDASE"/>
</dbReference>
<dbReference type="PROSITE" id="PS51355">
    <property type="entry name" value="GLUTATHIONE_PEROXID_3"/>
    <property type="match status" value="1"/>
</dbReference>
<keyword evidence="4 5" id="KW-0560">Oxidoreductase</keyword>
<sequence>MHSVLFSLSTVRVGILIGEQKQRKETVHWGYIEDILIVVFQFFCILPEMLRIQIPLLLICFLSTVLSENCEDNNKELCTSKNDEQQSLKSATSVYDFHALDIYGNDVDLNKYRGHVLIIVNVASNCGLTDTNYKQLVQLYEKYGNSAGLRILAFPSNQFGGQEPGTSQEILNFVKKYNVTFDMFNKVDVNGNNAHPLWKWLTELGGDKGGTIKWNFTKFIVDKEGNVVARFAPNNEPLEMEPILKEYL</sequence>
<dbReference type="PROSITE" id="PS00763">
    <property type="entry name" value="GLUTATHIONE_PEROXID_2"/>
    <property type="match status" value="1"/>
</dbReference>
<dbReference type="GO" id="GO:0004601">
    <property type="term" value="F:peroxidase activity"/>
    <property type="evidence" value="ECO:0007669"/>
    <property type="project" value="UniProtKB-KW"/>
</dbReference>
<evidence type="ECO:0000256" key="1">
    <source>
        <dbReference type="ARBA" id="ARBA00006926"/>
    </source>
</evidence>
<dbReference type="InterPro" id="IPR000889">
    <property type="entry name" value="Glutathione_peroxidase"/>
</dbReference>
<reference evidence="6" key="1">
    <citation type="journal article" date="2020" name="G3 (Bethesda)">
        <title>High-Quality Assemblies for Three Invasive Social Wasps from the &lt;i&gt;Vespula&lt;/i&gt; Genus.</title>
        <authorList>
            <person name="Harrop T.W.R."/>
            <person name="Guhlin J."/>
            <person name="McLaughlin G.M."/>
            <person name="Permina E."/>
            <person name="Stockwell P."/>
            <person name="Gilligan J."/>
            <person name="Le Lec M.F."/>
            <person name="Gruber M.A.M."/>
            <person name="Quinn O."/>
            <person name="Lovegrove M."/>
            <person name="Duncan E.J."/>
            <person name="Remnant E.J."/>
            <person name="Van Eeckhoven J."/>
            <person name="Graham B."/>
            <person name="Knapp R.A."/>
            <person name="Langford K.W."/>
            <person name="Kronenberg Z."/>
            <person name="Press M.O."/>
            <person name="Eacker S.M."/>
            <person name="Wilson-Rankin E.E."/>
            <person name="Purcell J."/>
            <person name="Lester P.J."/>
            <person name="Dearden P.K."/>
        </authorList>
    </citation>
    <scope>NUCLEOTIDE SEQUENCE</scope>
    <source>
        <strain evidence="6">Marl-1</strain>
    </source>
</reference>
<accession>A0A834NLK9</accession>
<evidence type="ECO:0000256" key="3">
    <source>
        <dbReference type="ARBA" id="ARBA00022933"/>
    </source>
</evidence>
<dbReference type="GO" id="GO:0006979">
    <property type="term" value="P:response to oxidative stress"/>
    <property type="evidence" value="ECO:0007669"/>
    <property type="project" value="InterPro"/>
</dbReference>
<organism evidence="6 7">
    <name type="scientific">Vespula vulgaris</name>
    <name type="common">Yellow jacket</name>
    <name type="synonym">Wasp</name>
    <dbReference type="NCBI Taxonomy" id="7454"/>
    <lineage>
        <taxon>Eukaryota</taxon>
        <taxon>Metazoa</taxon>
        <taxon>Ecdysozoa</taxon>
        <taxon>Arthropoda</taxon>
        <taxon>Hexapoda</taxon>
        <taxon>Insecta</taxon>
        <taxon>Pterygota</taxon>
        <taxon>Neoptera</taxon>
        <taxon>Endopterygota</taxon>
        <taxon>Hymenoptera</taxon>
        <taxon>Apocrita</taxon>
        <taxon>Aculeata</taxon>
        <taxon>Vespoidea</taxon>
        <taxon>Vespidae</taxon>
        <taxon>Vespinae</taxon>
        <taxon>Vespula</taxon>
    </lineage>
</organism>
<dbReference type="AlphaFoldDB" id="A0A834NLK9"/>
<name>A0A834NLK9_VESVU</name>
<dbReference type="Gene3D" id="3.40.30.10">
    <property type="entry name" value="Glutaredoxin"/>
    <property type="match status" value="1"/>
</dbReference>
<keyword evidence="3" id="KW-0712">Selenocysteine</keyword>
<dbReference type="FunFam" id="3.40.30.10:FF:000025">
    <property type="entry name" value="Glutathione peroxidase"/>
    <property type="match status" value="1"/>
</dbReference>
<protein>
    <recommendedName>
        <fullName evidence="5">Glutathione peroxidase</fullName>
    </recommendedName>
</protein>
<dbReference type="Pfam" id="PF00255">
    <property type="entry name" value="GSHPx"/>
    <property type="match status" value="1"/>
</dbReference>
<evidence type="ECO:0000313" key="6">
    <source>
        <dbReference type="EMBL" id="KAF7412263.1"/>
    </source>
</evidence>
<evidence type="ECO:0000313" key="7">
    <source>
        <dbReference type="Proteomes" id="UP000614350"/>
    </source>
</evidence>
<dbReference type="EMBL" id="JACSEA010000001">
    <property type="protein sequence ID" value="KAF7412263.1"/>
    <property type="molecule type" value="Genomic_DNA"/>
</dbReference>
<dbReference type="InterPro" id="IPR029759">
    <property type="entry name" value="GPX_AS"/>
</dbReference>
<evidence type="ECO:0000256" key="2">
    <source>
        <dbReference type="ARBA" id="ARBA00022559"/>
    </source>
</evidence>
<proteinExistence type="inferred from homology"/>
<dbReference type="PROSITE" id="PS00460">
    <property type="entry name" value="GLUTATHIONE_PEROXID_1"/>
    <property type="match status" value="1"/>
</dbReference>
<dbReference type="InterPro" id="IPR029760">
    <property type="entry name" value="GPX_CS"/>
</dbReference>
<dbReference type="Proteomes" id="UP000614350">
    <property type="component" value="Unassembled WGS sequence"/>
</dbReference>
<gene>
    <name evidence="6" type="ORF">HZH66_001159</name>
</gene>
<keyword evidence="2 5" id="KW-0575">Peroxidase</keyword>
<evidence type="ECO:0000256" key="5">
    <source>
        <dbReference type="RuleBase" id="RU000499"/>
    </source>
</evidence>